<dbReference type="InterPro" id="IPR000182">
    <property type="entry name" value="GNAT_dom"/>
</dbReference>
<dbReference type="CDD" id="cd04301">
    <property type="entry name" value="NAT_SF"/>
    <property type="match status" value="1"/>
</dbReference>
<protein>
    <submittedName>
        <fullName evidence="4">Acetyltransferase (GNAT) family protein</fullName>
    </submittedName>
</protein>
<comment type="caution">
    <text evidence="4">The sequence shown here is derived from an EMBL/GenBank/DDBJ whole genome shotgun (WGS) entry which is preliminary data.</text>
</comment>
<dbReference type="PANTHER" id="PTHR43072">
    <property type="entry name" value="N-ACETYLTRANSFERASE"/>
    <property type="match status" value="1"/>
</dbReference>
<dbReference type="RefSeq" id="WP_131997542.1">
    <property type="nucleotide sequence ID" value="NZ_SLWQ01000005.1"/>
</dbReference>
<dbReference type="Proteomes" id="UP000294862">
    <property type="component" value="Unassembled WGS sequence"/>
</dbReference>
<dbReference type="AlphaFoldDB" id="A0A4R2I802"/>
<evidence type="ECO:0000256" key="2">
    <source>
        <dbReference type="ARBA" id="ARBA00023315"/>
    </source>
</evidence>
<dbReference type="GO" id="GO:0016747">
    <property type="term" value="F:acyltransferase activity, transferring groups other than amino-acyl groups"/>
    <property type="evidence" value="ECO:0007669"/>
    <property type="project" value="InterPro"/>
</dbReference>
<dbReference type="SUPFAM" id="SSF55729">
    <property type="entry name" value="Acyl-CoA N-acyltransferases (Nat)"/>
    <property type="match status" value="1"/>
</dbReference>
<organism evidence="4 5">
    <name type="scientific">Dokdonella fugitiva</name>
    <dbReference type="NCBI Taxonomy" id="328517"/>
    <lineage>
        <taxon>Bacteria</taxon>
        <taxon>Pseudomonadati</taxon>
        <taxon>Pseudomonadota</taxon>
        <taxon>Gammaproteobacteria</taxon>
        <taxon>Lysobacterales</taxon>
        <taxon>Rhodanobacteraceae</taxon>
        <taxon>Dokdonella</taxon>
    </lineage>
</organism>
<evidence type="ECO:0000256" key="1">
    <source>
        <dbReference type="ARBA" id="ARBA00022679"/>
    </source>
</evidence>
<sequence length="178" mass="19814">MNTKPSFTPPSVWTEQLRDGLVVQIRPLRPQDMDCERAFLTRLPQDGLARRFVTLVKPIDDTVVRNLTCPDPACEVTIAAFARTGEGETEIGAATYVIRPDGLYCDCTVTVDPDWQKLGVGRALMRRLIDIARAHGIRRMYATTEHHAGAHALGEHLGFHARPDPEDPLVTTYELALP</sequence>
<reference evidence="4 5" key="1">
    <citation type="journal article" date="2015" name="Stand. Genomic Sci.">
        <title>Genomic Encyclopedia of Bacterial and Archaeal Type Strains, Phase III: the genomes of soil and plant-associated and newly described type strains.</title>
        <authorList>
            <person name="Whitman W.B."/>
            <person name="Woyke T."/>
            <person name="Klenk H.P."/>
            <person name="Zhou Y."/>
            <person name="Lilburn T.G."/>
            <person name="Beck B.J."/>
            <person name="De Vos P."/>
            <person name="Vandamme P."/>
            <person name="Eisen J.A."/>
            <person name="Garrity G."/>
            <person name="Hugenholtz P."/>
            <person name="Kyrpides N.C."/>
        </authorList>
    </citation>
    <scope>NUCLEOTIDE SEQUENCE [LARGE SCALE GENOMIC DNA]</scope>
    <source>
        <strain evidence="4 5">A3</strain>
    </source>
</reference>
<dbReference type="EMBL" id="SLWQ01000005">
    <property type="protein sequence ID" value="TCO40227.1"/>
    <property type="molecule type" value="Genomic_DNA"/>
</dbReference>
<keyword evidence="1 4" id="KW-0808">Transferase</keyword>
<dbReference type="OrthoDB" id="9807426at2"/>
<keyword evidence="2" id="KW-0012">Acyltransferase</keyword>
<keyword evidence="5" id="KW-1185">Reference proteome</keyword>
<gene>
    <name evidence="4" type="ORF">EV148_10521</name>
</gene>
<evidence type="ECO:0000313" key="4">
    <source>
        <dbReference type="EMBL" id="TCO40227.1"/>
    </source>
</evidence>
<dbReference type="PROSITE" id="PS51186">
    <property type="entry name" value="GNAT"/>
    <property type="match status" value="1"/>
</dbReference>
<name>A0A4R2I802_9GAMM</name>
<dbReference type="Gene3D" id="3.40.630.30">
    <property type="match status" value="1"/>
</dbReference>
<evidence type="ECO:0000313" key="5">
    <source>
        <dbReference type="Proteomes" id="UP000294862"/>
    </source>
</evidence>
<evidence type="ECO:0000259" key="3">
    <source>
        <dbReference type="PROSITE" id="PS51186"/>
    </source>
</evidence>
<dbReference type="InterPro" id="IPR016181">
    <property type="entry name" value="Acyl_CoA_acyltransferase"/>
</dbReference>
<feature type="domain" description="N-acetyltransferase" evidence="3">
    <location>
        <begin position="23"/>
        <end position="178"/>
    </location>
</feature>
<dbReference type="PANTHER" id="PTHR43072:SF23">
    <property type="entry name" value="UPF0039 PROTEIN C11D3.02C"/>
    <property type="match status" value="1"/>
</dbReference>
<dbReference type="Pfam" id="PF00583">
    <property type="entry name" value="Acetyltransf_1"/>
    <property type="match status" value="1"/>
</dbReference>
<accession>A0A4R2I802</accession>
<proteinExistence type="predicted"/>